<keyword evidence="2" id="KW-1185">Reference proteome</keyword>
<reference evidence="3" key="1">
    <citation type="submission" date="2022-11" db="UniProtKB">
        <authorList>
            <consortium name="WormBaseParasite"/>
        </authorList>
    </citation>
    <scope>IDENTIFICATION</scope>
</reference>
<protein>
    <submittedName>
        <fullName evidence="3">Uncharacterized protein</fullName>
    </submittedName>
</protein>
<evidence type="ECO:0000313" key="3">
    <source>
        <dbReference type="WBParaSite" id="PEQ_0000096201-mRNA-1"/>
    </source>
</evidence>
<feature type="region of interest" description="Disordered" evidence="1">
    <location>
        <begin position="1"/>
        <end position="41"/>
    </location>
</feature>
<dbReference type="AlphaFoldDB" id="A0A914RGV9"/>
<name>A0A914RGV9_PAREQ</name>
<feature type="compositionally biased region" description="Acidic residues" evidence="1">
    <location>
        <begin position="1"/>
        <end position="10"/>
    </location>
</feature>
<sequence length="41" mass="4590">MQEEQEEPEPEPPTVNGTTYNPEVLPNEAVWAPSGENGRYC</sequence>
<accession>A0A914RGV9</accession>
<dbReference type="WBParaSite" id="PEQ_0000096201-mRNA-1">
    <property type="protein sequence ID" value="PEQ_0000096201-mRNA-1"/>
    <property type="gene ID" value="PEQ_0000096201"/>
</dbReference>
<evidence type="ECO:0000313" key="2">
    <source>
        <dbReference type="Proteomes" id="UP000887564"/>
    </source>
</evidence>
<organism evidence="2 3">
    <name type="scientific">Parascaris equorum</name>
    <name type="common">Equine roundworm</name>
    <dbReference type="NCBI Taxonomy" id="6256"/>
    <lineage>
        <taxon>Eukaryota</taxon>
        <taxon>Metazoa</taxon>
        <taxon>Ecdysozoa</taxon>
        <taxon>Nematoda</taxon>
        <taxon>Chromadorea</taxon>
        <taxon>Rhabditida</taxon>
        <taxon>Spirurina</taxon>
        <taxon>Ascaridomorpha</taxon>
        <taxon>Ascaridoidea</taxon>
        <taxon>Ascarididae</taxon>
        <taxon>Parascaris</taxon>
    </lineage>
</organism>
<dbReference type="Proteomes" id="UP000887564">
    <property type="component" value="Unplaced"/>
</dbReference>
<evidence type="ECO:0000256" key="1">
    <source>
        <dbReference type="SAM" id="MobiDB-lite"/>
    </source>
</evidence>
<proteinExistence type="predicted"/>